<name>A0A0P7ATA0_9HYPO</name>
<dbReference type="PROSITE" id="PS00463">
    <property type="entry name" value="ZN2_CY6_FUNGAL_1"/>
    <property type="match status" value="1"/>
</dbReference>
<dbReference type="GO" id="GO:0000981">
    <property type="term" value="F:DNA-binding transcription factor activity, RNA polymerase II-specific"/>
    <property type="evidence" value="ECO:0007669"/>
    <property type="project" value="InterPro"/>
</dbReference>
<dbReference type="InterPro" id="IPR052761">
    <property type="entry name" value="Fungal_Detox/Toxin_TFs"/>
</dbReference>
<dbReference type="GO" id="GO:0008270">
    <property type="term" value="F:zinc ion binding"/>
    <property type="evidence" value="ECO:0007669"/>
    <property type="project" value="InterPro"/>
</dbReference>
<protein>
    <recommendedName>
        <fullName evidence="2">Zn(2)-C6 fungal-type domain-containing protein</fullName>
    </recommendedName>
</protein>
<dbReference type="InterPro" id="IPR001138">
    <property type="entry name" value="Zn2Cys6_DnaBD"/>
</dbReference>
<evidence type="ECO:0000313" key="4">
    <source>
        <dbReference type="Proteomes" id="UP000050424"/>
    </source>
</evidence>
<feature type="domain" description="Zn(2)-C6 fungal-type" evidence="2">
    <location>
        <begin position="17"/>
        <end position="51"/>
    </location>
</feature>
<dbReference type="EMBL" id="LKCW01000222">
    <property type="protein sequence ID" value="KPM36019.1"/>
    <property type="molecule type" value="Genomic_DNA"/>
</dbReference>
<dbReference type="AlphaFoldDB" id="A0A0P7ATA0"/>
<dbReference type="SUPFAM" id="SSF57701">
    <property type="entry name" value="Zn2/Cys6 DNA-binding domain"/>
    <property type="match status" value="1"/>
</dbReference>
<keyword evidence="1" id="KW-0539">Nucleus</keyword>
<dbReference type="Gene3D" id="4.10.240.10">
    <property type="entry name" value="Zn(2)-C6 fungal-type DNA-binding domain"/>
    <property type="match status" value="1"/>
</dbReference>
<evidence type="ECO:0000259" key="2">
    <source>
        <dbReference type="PROSITE" id="PS50048"/>
    </source>
</evidence>
<proteinExistence type="predicted"/>
<organism evidence="3 4">
    <name type="scientific">Neonectria ditissima</name>
    <dbReference type="NCBI Taxonomy" id="78410"/>
    <lineage>
        <taxon>Eukaryota</taxon>
        <taxon>Fungi</taxon>
        <taxon>Dikarya</taxon>
        <taxon>Ascomycota</taxon>
        <taxon>Pezizomycotina</taxon>
        <taxon>Sordariomycetes</taxon>
        <taxon>Hypocreomycetidae</taxon>
        <taxon>Hypocreales</taxon>
        <taxon>Nectriaceae</taxon>
        <taxon>Neonectria</taxon>
    </lineage>
</organism>
<evidence type="ECO:0000313" key="3">
    <source>
        <dbReference type="EMBL" id="KPM36019.1"/>
    </source>
</evidence>
<dbReference type="OrthoDB" id="5121955at2759"/>
<reference evidence="3 4" key="1">
    <citation type="submission" date="2015-09" db="EMBL/GenBank/DDBJ databases">
        <title>Draft genome of a European isolate of the apple canker pathogen Neonectria ditissima.</title>
        <authorList>
            <person name="Gomez-Cortecero A."/>
            <person name="Harrison R.J."/>
            <person name="Armitage A.D."/>
        </authorList>
    </citation>
    <scope>NUCLEOTIDE SEQUENCE [LARGE SCALE GENOMIC DNA]</scope>
    <source>
        <strain evidence="3 4">R09/05</strain>
    </source>
</reference>
<dbReference type="CDD" id="cd12148">
    <property type="entry name" value="fungal_TF_MHR"/>
    <property type="match status" value="1"/>
</dbReference>
<dbReference type="PROSITE" id="PS50048">
    <property type="entry name" value="ZN2_CY6_FUNGAL_2"/>
    <property type="match status" value="1"/>
</dbReference>
<dbReference type="PANTHER" id="PTHR47425:SF2">
    <property type="entry name" value="FARB-RELATED"/>
    <property type="match status" value="1"/>
</dbReference>
<comment type="caution">
    <text evidence="3">The sequence shown here is derived from an EMBL/GenBank/DDBJ whole genome shotgun (WGS) entry which is preliminary data.</text>
</comment>
<evidence type="ECO:0000256" key="1">
    <source>
        <dbReference type="ARBA" id="ARBA00023242"/>
    </source>
</evidence>
<dbReference type="SMART" id="SM00066">
    <property type="entry name" value="GAL4"/>
    <property type="match status" value="1"/>
</dbReference>
<dbReference type="InterPro" id="IPR036864">
    <property type="entry name" value="Zn2-C6_fun-type_DNA-bd_sf"/>
</dbReference>
<sequence>MSNSRNQTHQSVKPHKACVPCRTRKVKCDAALTGIPCGGCVVRKCADSCVLASRKRRRVSVAGKQYEAVRSHSLDHSIDSGHSADLGPQQLTPFSQDSSLQPLCPEDSAESQNSVHYLGILREALDHGREKRHTEESLNSNSRQLPWLTQDEAKPSQFDAIDNDYLKMKGVFDLPPQQHLEALLQTYFDDTREDVNARCSKVYRRMWWVLYCRDVLLSFFGAHSMRLLSGRDNDVAPLTRDDWEDEDTPEACSHLLLPITEGQKLYIIEFSKLAVIGERCLSIVTKHQEHDPRDLMVALDTWRSSLRIQHEGSSGELCHAILLASSYRFESVLARLLRMWWKSRNVDTSEWAKKRLRSAIFELDTISGRMLAKGILPKLPMVFITSLAPLTALHIEAVLDPTESDLTRSISRISLSQAMLMLKQVREIPAIQRAIPIFEQVIAQNNICSVPTDVAGWDTYVSTPTGQRHEPENSTALDAAHDEFLLHDASEEYKLWFRDLLGFDYLDSQETWGFNSFSI</sequence>
<dbReference type="CDD" id="cd00067">
    <property type="entry name" value="GAL4"/>
    <property type="match status" value="1"/>
</dbReference>
<dbReference type="Pfam" id="PF00172">
    <property type="entry name" value="Zn_clus"/>
    <property type="match status" value="1"/>
</dbReference>
<keyword evidence="4" id="KW-1185">Reference proteome</keyword>
<dbReference type="Proteomes" id="UP000050424">
    <property type="component" value="Unassembled WGS sequence"/>
</dbReference>
<gene>
    <name evidence="3" type="ORF">AK830_g10553</name>
</gene>
<accession>A0A0P7ATA0</accession>
<dbReference type="PANTHER" id="PTHR47425">
    <property type="entry name" value="FARB-RELATED"/>
    <property type="match status" value="1"/>
</dbReference>